<name>A0ABX0HS84_9BURK</name>
<sequence>MSAAVATRVRALALSEAAARALDGRVATVAALHRRGFSVVVAGGEPIFVGPPGAGLLPLHVVVRRDSFETLRRRLGIGERLRWDLSAARRWQLGLGRRHALPELDAGVARVADWLRSQPPANGFGGAQAQVLAADGRLRQALQAAADGPTAPALLQLIGRGAGSTPAGDDALIGALAHGWLVDGADSPLRRALLPWREALGALTTPLGAGYLRRALDGVFGSHLIQLCRALPAAGERLDTRARRVAQHGASSGIDTLLGFVAAHEGRR</sequence>
<dbReference type="Proteomes" id="UP000802098">
    <property type="component" value="Unassembled WGS sequence"/>
</dbReference>
<reference evidence="1 2" key="1">
    <citation type="submission" date="2020-03" db="EMBL/GenBank/DDBJ databases">
        <title>Rubrivivax benzoatilyticus JA2 (sequenced after 10 years sub-culturing).</title>
        <authorList>
            <person name="Gupta D."/>
            <person name="Chintalapati S."/>
            <person name="Chintalapati V.R."/>
        </authorList>
    </citation>
    <scope>NUCLEOTIDE SEQUENCE [LARGE SCALE GENOMIC DNA]</scope>
    <source>
        <strain evidence="1 2">JA2-Mal</strain>
    </source>
</reference>
<keyword evidence="2" id="KW-1185">Reference proteome</keyword>
<evidence type="ECO:0000313" key="1">
    <source>
        <dbReference type="EMBL" id="NHK97090.1"/>
    </source>
</evidence>
<comment type="caution">
    <text evidence="1">The sequence shown here is derived from an EMBL/GenBank/DDBJ whole genome shotgun (WGS) entry which is preliminary data.</text>
</comment>
<proteinExistence type="predicted"/>
<organism evidence="1 2">
    <name type="scientific">Rubrivivax benzoatilyticus</name>
    <dbReference type="NCBI Taxonomy" id="316997"/>
    <lineage>
        <taxon>Bacteria</taxon>
        <taxon>Pseudomonadati</taxon>
        <taxon>Pseudomonadota</taxon>
        <taxon>Betaproteobacteria</taxon>
        <taxon>Burkholderiales</taxon>
        <taxon>Sphaerotilaceae</taxon>
        <taxon>Rubrivivax</taxon>
    </lineage>
</organism>
<evidence type="ECO:0000313" key="2">
    <source>
        <dbReference type="Proteomes" id="UP000802098"/>
    </source>
</evidence>
<gene>
    <name evidence="1" type="ORF">G7087_01745</name>
</gene>
<dbReference type="Pfam" id="PF11392">
    <property type="entry name" value="AllH"/>
    <property type="match status" value="1"/>
</dbReference>
<protein>
    <submittedName>
        <fullName evidence="1">DUF2877 domain-containing protein</fullName>
    </submittedName>
</protein>
<dbReference type="InterPro" id="IPR021530">
    <property type="entry name" value="AllH-like"/>
</dbReference>
<dbReference type="EMBL" id="JAAOCD010000001">
    <property type="protein sequence ID" value="NHK97090.1"/>
    <property type="molecule type" value="Genomic_DNA"/>
</dbReference>
<dbReference type="RefSeq" id="WP_009858332.1">
    <property type="nucleotide sequence ID" value="NZ_JAAOCD010000001.1"/>
</dbReference>
<accession>A0ABX0HS84</accession>